<evidence type="ECO:0000256" key="3">
    <source>
        <dbReference type="ARBA" id="ARBA00012438"/>
    </source>
</evidence>
<dbReference type="Pfam" id="PF02518">
    <property type="entry name" value="HATPase_c"/>
    <property type="match status" value="1"/>
</dbReference>
<dbReference type="Proteomes" id="UP000249165">
    <property type="component" value="Unassembled WGS sequence"/>
</dbReference>
<evidence type="ECO:0000256" key="6">
    <source>
        <dbReference type="ARBA" id="ARBA00022692"/>
    </source>
</evidence>
<dbReference type="SMART" id="SM00304">
    <property type="entry name" value="HAMP"/>
    <property type="match status" value="1"/>
</dbReference>
<evidence type="ECO:0000313" key="15">
    <source>
        <dbReference type="Proteomes" id="UP000249165"/>
    </source>
</evidence>
<accession>A0A327Y3M6</accession>
<keyword evidence="9" id="KW-0902">Two-component regulatory system</keyword>
<dbReference type="AlphaFoldDB" id="A0A327Y3M6"/>
<evidence type="ECO:0000256" key="11">
    <source>
        <dbReference type="SAM" id="Phobius"/>
    </source>
</evidence>
<dbReference type="OrthoDB" id="9815202at2"/>
<dbReference type="Gene3D" id="6.10.340.10">
    <property type="match status" value="1"/>
</dbReference>
<dbReference type="PANTHER" id="PTHR45436">
    <property type="entry name" value="SENSOR HISTIDINE KINASE YKOH"/>
    <property type="match status" value="1"/>
</dbReference>
<keyword evidence="10 11" id="KW-0472">Membrane</keyword>
<dbReference type="SUPFAM" id="SSF55874">
    <property type="entry name" value="ATPase domain of HSP90 chaperone/DNA topoisomerase II/histidine kinase"/>
    <property type="match status" value="1"/>
</dbReference>
<dbReference type="PANTHER" id="PTHR45436:SF8">
    <property type="entry name" value="HISTIDINE KINASE"/>
    <property type="match status" value="1"/>
</dbReference>
<dbReference type="SMART" id="SM00388">
    <property type="entry name" value="HisKA"/>
    <property type="match status" value="1"/>
</dbReference>
<dbReference type="InterPro" id="IPR005467">
    <property type="entry name" value="His_kinase_dom"/>
</dbReference>
<name>A0A327Y3M6_9RHOB</name>
<keyword evidence="15" id="KW-1185">Reference proteome</keyword>
<feature type="domain" description="Histidine kinase" evidence="12">
    <location>
        <begin position="229"/>
        <end position="434"/>
    </location>
</feature>
<dbReference type="InterPro" id="IPR003660">
    <property type="entry name" value="HAMP_dom"/>
</dbReference>
<dbReference type="InterPro" id="IPR050428">
    <property type="entry name" value="TCS_sensor_his_kinase"/>
</dbReference>
<dbReference type="EC" id="2.7.13.3" evidence="3"/>
<keyword evidence="8 11" id="KW-1133">Transmembrane helix</keyword>
<evidence type="ECO:0000259" key="12">
    <source>
        <dbReference type="PROSITE" id="PS50109"/>
    </source>
</evidence>
<evidence type="ECO:0000256" key="9">
    <source>
        <dbReference type="ARBA" id="ARBA00023012"/>
    </source>
</evidence>
<comment type="caution">
    <text evidence="14">The sequence shown here is derived from an EMBL/GenBank/DDBJ whole genome shotgun (WGS) entry which is preliminary data.</text>
</comment>
<dbReference type="InterPro" id="IPR003594">
    <property type="entry name" value="HATPase_dom"/>
</dbReference>
<protein>
    <recommendedName>
        <fullName evidence="3">histidine kinase</fullName>
        <ecNumber evidence="3">2.7.13.3</ecNumber>
    </recommendedName>
</protein>
<evidence type="ECO:0000313" key="14">
    <source>
        <dbReference type="EMBL" id="RAK15633.1"/>
    </source>
</evidence>
<feature type="transmembrane region" description="Helical" evidence="11">
    <location>
        <begin position="144"/>
        <end position="167"/>
    </location>
</feature>
<dbReference type="CDD" id="cd00082">
    <property type="entry name" value="HisKA"/>
    <property type="match status" value="1"/>
</dbReference>
<evidence type="ECO:0000256" key="4">
    <source>
        <dbReference type="ARBA" id="ARBA00022553"/>
    </source>
</evidence>
<reference evidence="14 15" key="1">
    <citation type="submission" date="2018-06" db="EMBL/GenBank/DDBJ databases">
        <title>Genomic Encyclopedia of Archaeal and Bacterial Type Strains, Phase II (KMG-II): from individual species to whole genera.</title>
        <authorList>
            <person name="Goeker M."/>
        </authorList>
    </citation>
    <scope>NUCLEOTIDE SEQUENCE [LARGE SCALE GENOMIC DNA]</scope>
    <source>
        <strain evidence="14 15">DSM 22011</strain>
    </source>
</reference>
<dbReference type="InterPro" id="IPR036890">
    <property type="entry name" value="HATPase_C_sf"/>
</dbReference>
<dbReference type="Pfam" id="PF00512">
    <property type="entry name" value="HisKA"/>
    <property type="match status" value="1"/>
</dbReference>
<feature type="domain" description="HAMP" evidence="13">
    <location>
        <begin position="168"/>
        <end position="221"/>
    </location>
</feature>
<dbReference type="SUPFAM" id="SSF47384">
    <property type="entry name" value="Homodimeric domain of signal transducing histidine kinase"/>
    <property type="match status" value="1"/>
</dbReference>
<dbReference type="PRINTS" id="PR00344">
    <property type="entry name" value="BCTRLSENSOR"/>
</dbReference>
<evidence type="ECO:0000256" key="8">
    <source>
        <dbReference type="ARBA" id="ARBA00022989"/>
    </source>
</evidence>
<dbReference type="EMBL" id="QLMG01000021">
    <property type="protein sequence ID" value="RAK15633.1"/>
    <property type="molecule type" value="Genomic_DNA"/>
</dbReference>
<dbReference type="GO" id="GO:0000155">
    <property type="term" value="F:phosphorelay sensor kinase activity"/>
    <property type="evidence" value="ECO:0007669"/>
    <property type="project" value="InterPro"/>
</dbReference>
<evidence type="ECO:0000256" key="10">
    <source>
        <dbReference type="ARBA" id="ARBA00023136"/>
    </source>
</evidence>
<gene>
    <name evidence="14" type="ORF">ATI53_102156</name>
</gene>
<comment type="catalytic activity">
    <reaction evidence="1">
        <text>ATP + protein L-histidine = ADP + protein N-phospho-L-histidine.</text>
        <dbReference type="EC" id="2.7.13.3"/>
    </reaction>
</comment>
<keyword evidence="5" id="KW-0808">Transferase</keyword>
<feature type="transmembrane region" description="Helical" evidence="11">
    <location>
        <begin position="12"/>
        <end position="34"/>
    </location>
</feature>
<comment type="subcellular location">
    <subcellularLocation>
        <location evidence="2">Membrane</location>
    </subcellularLocation>
</comment>
<dbReference type="InterPro" id="IPR003661">
    <property type="entry name" value="HisK_dim/P_dom"/>
</dbReference>
<organism evidence="14 15">
    <name type="scientific">Salipiger aestuarii</name>
    <dbReference type="NCBI Taxonomy" id="568098"/>
    <lineage>
        <taxon>Bacteria</taxon>
        <taxon>Pseudomonadati</taxon>
        <taxon>Pseudomonadota</taxon>
        <taxon>Alphaproteobacteria</taxon>
        <taxon>Rhodobacterales</taxon>
        <taxon>Roseobacteraceae</taxon>
        <taxon>Salipiger</taxon>
    </lineage>
</organism>
<dbReference type="SMART" id="SM00387">
    <property type="entry name" value="HATPase_c"/>
    <property type="match status" value="1"/>
</dbReference>
<keyword evidence="7 14" id="KW-0418">Kinase</keyword>
<proteinExistence type="predicted"/>
<keyword evidence="6 11" id="KW-0812">Transmembrane</keyword>
<evidence type="ECO:0000256" key="5">
    <source>
        <dbReference type="ARBA" id="ARBA00022679"/>
    </source>
</evidence>
<evidence type="ECO:0000256" key="7">
    <source>
        <dbReference type="ARBA" id="ARBA00022777"/>
    </source>
</evidence>
<evidence type="ECO:0000256" key="2">
    <source>
        <dbReference type="ARBA" id="ARBA00004370"/>
    </source>
</evidence>
<dbReference type="GO" id="GO:0005886">
    <property type="term" value="C:plasma membrane"/>
    <property type="evidence" value="ECO:0007669"/>
    <property type="project" value="TreeGrafter"/>
</dbReference>
<dbReference type="PROSITE" id="PS50885">
    <property type="entry name" value="HAMP"/>
    <property type="match status" value="1"/>
</dbReference>
<dbReference type="Gene3D" id="1.10.287.130">
    <property type="match status" value="1"/>
</dbReference>
<dbReference type="RefSeq" id="WP_111550520.1">
    <property type="nucleotide sequence ID" value="NZ_LIQE01000016.1"/>
</dbReference>
<dbReference type="InterPro" id="IPR036097">
    <property type="entry name" value="HisK_dim/P_sf"/>
</dbReference>
<dbReference type="PROSITE" id="PS50109">
    <property type="entry name" value="HIS_KIN"/>
    <property type="match status" value="1"/>
</dbReference>
<sequence length="434" mass="45914">MSRMRSTPLKLSVVLIAVFTGFMTVGLAVAYALMHETLSADIDLRADQVIAELAAIPEEDERLERAGEIASAADPRALLIRFTLDGNTVANSPDLPDGVIHEDEVPLPEPTIADSYLVRHADLVPGVLMVGIGRDSLSELVETFVSILGFVLLPALTLTSAIGIVVVRRTTARVEAIRGTLHRLSEGELGARVCAPHSDTDLGDIGRDLDRMAEAQEAATGALRQIGADIAHDLRTPIQRVAVRLERLGDADLPGAARDLLDRAQTETAQIIATFQSLLQIAQLEGGQGRDGFGPVDLAALMHDMTEIYETSAEDAGTTLTLTIDDPLPVTGDRHLLSRLIANLIENALRHAPGTPIRLSLAGKVLTVADGGPGIPEGKRGIVLRRLARLEASRSTPGSGLGLAMVKAIADLHGADLTLGDAAPGLTVRVSFHA</sequence>
<evidence type="ECO:0000259" key="13">
    <source>
        <dbReference type="PROSITE" id="PS50885"/>
    </source>
</evidence>
<dbReference type="InterPro" id="IPR004358">
    <property type="entry name" value="Sig_transdc_His_kin-like_C"/>
</dbReference>
<keyword evidence="4" id="KW-0597">Phosphoprotein</keyword>
<dbReference type="Gene3D" id="3.30.565.10">
    <property type="entry name" value="Histidine kinase-like ATPase, C-terminal domain"/>
    <property type="match status" value="1"/>
</dbReference>
<evidence type="ECO:0000256" key="1">
    <source>
        <dbReference type="ARBA" id="ARBA00000085"/>
    </source>
</evidence>